<organism evidence="2">
    <name type="scientific">Neobacillus citreus</name>
    <dbReference type="NCBI Taxonomy" id="2833578"/>
    <lineage>
        <taxon>Bacteria</taxon>
        <taxon>Bacillati</taxon>
        <taxon>Bacillota</taxon>
        <taxon>Bacilli</taxon>
        <taxon>Bacillales</taxon>
        <taxon>Bacillaceae</taxon>
        <taxon>Neobacillus</taxon>
    </lineage>
</organism>
<dbReference type="AlphaFoldDB" id="A0A942Y799"/>
<protein>
    <submittedName>
        <fullName evidence="2">YrdB family protein</fullName>
    </submittedName>
</protein>
<dbReference type="Proteomes" id="UP000677265">
    <property type="component" value="Unassembled WGS sequence"/>
</dbReference>
<feature type="transmembrane region" description="Helical" evidence="1">
    <location>
        <begin position="37"/>
        <end position="58"/>
    </location>
</feature>
<evidence type="ECO:0000313" key="3">
    <source>
        <dbReference type="EMBL" id="MCH6266870.1"/>
    </source>
</evidence>
<dbReference type="EMBL" id="JAGYPE010000001">
    <property type="protein sequence ID" value="MBS4180218.1"/>
    <property type="molecule type" value="Genomic_DNA"/>
</dbReference>
<evidence type="ECO:0000313" key="2">
    <source>
        <dbReference type="EMBL" id="MBS4180218.1"/>
    </source>
</evidence>
<dbReference type="EMBL" id="JAGYPE020000026">
    <property type="protein sequence ID" value="MCH6266870.1"/>
    <property type="molecule type" value="Genomic_DNA"/>
</dbReference>
<proteinExistence type="predicted"/>
<comment type="caution">
    <text evidence="2">The sequence shown here is derived from an EMBL/GenBank/DDBJ whole genome shotgun (WGS) entry which is preliminary data.</text>
</comment>
<evidence type="ECO:0000256" key="1">
    <source>
        <dbReference type="SAM" id="Phobius"/>
    </source>
</evidence>
<dbReference type="InterPro" id="IPR021214">
    <property type="entry name" value="DUF2568"/>
</dbReference>
<keyword evidence="4" id="KW-1185">Reference proteome</keyword>
<feature type="transmembrane region" description="Helical" evidence="1">
    <location>
        <begin position="70"/>
        <end position="89"/>
    </location>
</feature>
<sequence>MSLLVGLKSFNLVLRFLLELCSLYAVGYWGYKTGNNFVVRWILAVVGPLVLAVIWGLLGSPKAPIKLAEPFHLFLEIIVFGLPVLLLALLGKNEIAWLLGIIVIINKILLIVWKQ</sequence>
<accession>A0A942Y799</accession>
<keyword evidence="1" id="KW-1133">Transmembrane helix</keyword>
<keyword evidence="1" id="KW-0472">Membrane</keyword>
<gene>
    <name evidence="3" type="ORF">KHB02_015175</name>
    <name evidence="2" type="ORF">KHB02_02315</name>
</gene>
<feature type="transmembrane region" description="Helical" evidence="1">
    <location>
        <begin position="12"/>
        <end position="31"/>
    </location>
</feature>
<dbReference type="RefSeq" id="WP_213140226.1">
    <property type="nucleotide sequence ID" value="NZ_JAGYPE020000026.1"/>
</dbReference>
<keyword evidence="1" id="KW-0812">Transmembrane</keyword>
<dbReference type="Pfam" id="PF10823">
    <property type="entry name" value="DUF2568"/>
    <property type="match status" value="1"/>
</dbReference>
<name>A0A942Y799_9BACI</name>
<feature type="transmembrane region" description="Helical" evidence="1">
    <location>
        <begin position="95"/>
        <end position="113"/>
    </location>
</feature>
<evidence type="ECO:0000313" key="4">
    <source>
        <dbReference type="Proteomes" id="UP000677265"/>
    </source>
</evidence>
<reference evidence="2" key="1">
    <citation type="submission" date="2021-05" db="EMBL/GenBank/DDBJ databases">
        <title>Novel Bacillus species.</title>
        <authorList>
            <person name="Liu G."/>
        </authorList>
    </citation>
    <scope>NUCLEOTIDE SEQUENCE</scope>
    <source>
        <strain evidence="2 4">FJAT-50051</strain>
    </source>
</reference>